<dbReference type="InterPro" id="IPR036390">
    <property type="entry name" value="WH_DNA-bd_sf"/>
</dbReference>
<evidence type="ECO:0000256" key="1">
    <source>
        <dbReference type="ARBA" id="ARBA00009437"/>
    </source>
</evidence>
<dbReference type="CDD" id="cd00090">
    <property type="entry name" value="HTH_ARSR"/>
    <property type="match status" value="1"/>
</dbReference>
<accession>A0ABT7E4D8</accession>
<reference evidence="6" key="1">
    <citation type="submission" date="2023-03" db="EMBL/GenBank/DDBJ databases">
        <title>Chitinimonas shenzhenensis gen. nov., sp. nov., a novel member of family Burkholderiaceae isolated from activated sludge collected in Shen Zhen, China.</title>
        <authorList>
            <person name="Wang X."/>
        </authorList>
    </citation>
    <scope>NUCLEOTIDE SEQUENCE</scope>
    <source>
        <strain evidence="6">DQS-5</strain>
    </source>
</reference>
<dbReference type="PROSITE" id="PS50931">
    <property type="entry name" value="HTH_LYSR"/>
    <property type="match status" value="1"/>
</dbReference>
<evidence type="ECO:0000313" key="7">
    <source>
        <dbReference type="Proteomes" id="UP001172778"/>
    </source>
</evidence>
<dbReference type="RefSeq" id="WP_284102085.1">
    <property type="nucleotide sequence ID" value="NZ_JARRAF010000024.1"/>
</dbReference>
<dbReference type="InterPro" id="IPR058163">
    <property type="entry name" value="LysR-type_TF_proteobact-type"/>
</dbReference>
<evidence type="ECO:0000256" key="4">
    <source>
        <dbReference type="ARBA" id="ARBA00023163"/>
    </source>
</evidence>
<name>A0ABT7E4D8_9NEIS</name>
<dbReference type="Gene3D" id="3.40.190.10">
    <property type="entry name" value="Periplasmic binding protein-like II"/>
    <property type="match status" value="2"/>
</dbReference>
<feature type="domain" description="HTH lysR-type" evidence="5">
    <location>
        <begin position="7"/>
        <end position="64"/>
    </location>
</feature>
<evidence type="ECO:0000256" key="2">
    <source>
        <dbReference type="ARBA" id="ARBA00023015"/>
    </source>
</evidence>
<dbReference type="Pfam" id="PF03466">
    <property type="entry name" value="LysR_substrate"/>
    <property type="match status" value="1"/>
</dbReference>
<dbReference type="InterPro" id="IPR036388">
    <property type="entry name" value="WH-like_DNA-bd_sf"/>
</dbReference>
<dbReference type="Pfam" id="PF00126">
    <property type="entry name" value="HTH_1"/>
    <property type="match status" value="1"/>
</dbReference>
<dbReference type="InterPro" id="IPR011991">
    <property type="entry name" value="ArsR-like_HTH"/>
</dbReference>
<dbReference type="PANTHER" id="PTHR30537">
    <property type="entry name" value="HTH-TYPE TRANSCRIPTIONAL REGULATOR"/>
    <property type="match status" value="1"/>
</dbReference>
<dbReference type="Gene3D" id="1.10.10.10">
    <property type="entry name" value="Winged helix-like DNA-binding domain superfamily/Winged helix DNA-binding domain"/>
    <property type="match status" value="1"/>
</dbReference>
<dbReference type="PRINTS" id="PR00039">
    <property type="entry name" value="HTHLYSR"/>
</dbReference>
<evidence type="ECO:0000256" key="3">
    <source>
        <dbReference type="ARBA" id="ARBA00023125"/>
    </source>
</evidence>
<keyword evidence="4" id="KW-0804">Transcription</keyword>
<dbReference type="InterPro" id="IPR000847">
    <property type="entry name" value="LysR_HTH_N"/>
</dbReference>
<comment type="similarity">
    <text evidence="1">Belongs to the LysR transcriptional regulatory family.</text>
</comment>
<keyword evidence="2" id="KW-0805">Transcription regulation</keyword>
<dbReference type="CDD" id="cd08432">
    <property type="entry name" value="PBP2_GcdR_TrpI_HvrB_AmpR_like"/>
    <property type="match status" value="1"/>
</dbReference>
<protein>
    <submittedName>
        <fullName evidence="6">LysR substrate-binding domain-containing protein</fullName>
    </submittedName>
</protein>
<dbReference type="Proteomes" id="UP001172778">
    <property type="component" value="Unassembled WGS sequence"/>
</dbReference>
<gene>
    <name evidence="6" type="ORF">PZA18_17095</name>
</gene>
<keyword evidence="7" id="KW-1185">Reference proteome</keyword>
<keyword evidence="3" id="KW-0238">DNA-binding</keyword>
<dbReference type="EMBL" id="JARRAF010000024">
    <property type="protein sequence ID" value="MDK2125772.1"/>
    <property type="molecule type" value="Genomic_DNA"/>
</dbReference>
<dbReference type="SUPFAM" id="SSF53850">
    <property type="entry name" value="Periplasmic binding protein-like II"/>
    <property type="match status" value="1"/>
</dbReference>
<sequence length="295" mass="32586">MKKRYLPSLHALRAFEAAARHLSFSQAAEELHVSQSAISHHIRQLEEELGQALFVRLTRALALTPAGEAMLPLARQGFDLLAEAARKARECERAQVRVSVLPSFAAYWLVPRLSRFQAAYPQIEIILEPALDMATVGAGGVDLAIRYGYGDWPGGRCQKLIDETLTPVCLPNDLPRLQQAPAGSRLGEFTLLATKPLPRNEWLQWAAVAGVDLSSARFLMLTDYNIVLQAVRQGQGLALGRRSLLGLVLQQGELVEPYPQWCLRGEVGYWLVLPESPPALAVLTFCDWLQSEALA</sequence>
<dbReference type="PANTHER" id="PTHR30537:SF74">
    <property type="entry name" value="HTH-TYPE TRANSCRIPTIONAL REGULATOR TRPI"/>
    <property type="match status" value="1"/>
</dbReference>
<dbReference type="SUPFAM" id="SSF46785">
    <property type="entry name" value="Winged helix' DNA-binding domain"/>
    <property type="match status" value="1"/>
</dbReference>
<comment type="caution">
    <text evidence="6">The sequence shown here is derived from an EMBL/GenBank/DDBJ whole genome shotgun (WGS) entry which is preliminary data.</text>
</comment>
<dbReference type="InterPro" id="IPR005119">
    <property type="entry name" value="LysR_subst-bd"/>
</dbReference>
<evidence type="ECO:0000313" key="6">
    <source>
        <dbReference type="EMBL" id="MDK2125772.1"/>
    </source>
</evidence>
<evidence type="ECO:0000259" key="5">
    <source>
        <dbReference type="PROSITE" id="PS50931"/>
    </source>
</evidence>
<organism evidence="6 7">
    <name type="scientific">Parachitinimonas caeni</name>
    <dbReference type="NCBI Taxonomy" id="3031301"/>
    <lineage>
        <taxon>Bacteria</taxon>
        <taxon>Pseudomonadati</taxon>
        <taxon>Pseudomonadota</taxon>
        <taxon>Betaproteobacteria</taxon>
        <taxon>Neisseriales</taxon>
        <taxon>Chitinibacteraceae</taxon>
        <taxon>Parachitinimonas</taxon>
    </lineage>
</organism>
<proteinExistence type="inferred from homology"/>